<evidence type="ECO:0000256" key="3">
    <source>
        <dbReference type="ARBA" id="ARBA00022833"/>
    </source>
</evidence>
<sequence>MAYEPPPFYSNFQRNSLVYIRNYLLGVRQNVPQNVQPWDSLQWSSIHPPPSLNNSQIRYSTPSPLPPTHPSPPTSLSAIKMHPVPFYTEVSKILTFEFYCAPVFHFERIQYFKVDPALRVNTRKDYEVHLRMCLLDSFELHTDYIPCFLQIFINDKFCSVKDIDKPCNITNLVKYNQNSNKILLRSNLGFARYLAVFIVVARRNEVEDVCDNIVLSSREECLKFVQERLQQAASEDVSLTEHQCTLTCPLGKMRITVPCRSSECQHIQCFDAVVYLRMNEKRGNWKCPICHERAPIENLRRDRFMMDILEEAEESITKIVVKKDGTWIPHCDNRIEEVVAAENCDVSNKENRILVNEKDDIALSEDNENVNKGKKRILLIDLVSDDDNESYKITQKRQQKKSKAEATKHKDRSPSRKRAKHDAADTTSASEHRRHRRSKRNRRSRWD</sequence>
<dbReference type="PANTHER" id="PTHR10782:SF4">
    <property type="entry name" value="TONALLI, ISOFORM E"/>
    <property type="match status" value="1"/>
</dbReference>
<protein>
    <submittedName>
        <fullName evidence="7">E3 SUMO-protein ligase pias1</fullName>
    </submittedName>
</protein>
<dbReference type="Pfam" id="PF02891">
    <property type="entry name" value="zf-MIZ"/>
    <property type="match status" value="1"/>
</dbReference>
<organism evidence="7 8">
    <name type="scientific">Halocaridina rubra</name>
    <name type="common">Hawaiian red shrimp</name>
    <dbReference type="NCBI Taxonomy" id="373956"/>
    <lineage>
        <taxon>Eukaryota</taxon>
        <taxon>Metazoa</taxon>
        <taxon>Ecdysozoa</taxon>
        <taxon>Arthropoda</taxon>
        <taxon>Crustacea</taxon>
        <taxon>Multicrustacea</taxon>
        <taxon>Malacostraca</taxon>
        <taxon>Eumalacostraca</taxon>
        <taxon>Eucarida</taxon>
        <taxon>Decapoda</taxon>
        <taxon>Pleocyemata</taxon>
        <taxon>Caridea</taxon>
        <taxon>Atyoidea</taxon>
        <taxon>Atyidae</taxon>
        <taxon>Halocaridina</taxon>
    </lineage>
</organism>
<reference evidence="7 8" key="1">
    <citation type="submission" date="2023-11" db="EMBL/GenBank/DDBJ databases">
        <title>Halocaridina rubra genome assembly.</title>
        <authorList>
            <person name="Smith C."/>
        </authorList>
    </citation>
    <scope>NUCLEOTIDE SEQUENCE [LARGE SCALE GENOMIC DNA]</scope>
    <source>
        <strain evidence="7">EP-1</strain>
        <tissue evidence="7">Whole</tissue>
    </source>
</reference>
<dbReference type="Proteomes" id="UP001381693">
    <property type="component" value="Unassembled WGS sequence"/>
</dbReference>
<dbReference type="PANTHER" id="PTHR10782">
    <property type="entry name" value="ZINC FINGER MIZ DOMAIN-CONTAINING PROTEIN"/>
    <property type="match status" value="1"/>
</dbReference>
<keyword evidence="3" id="KW-0862">Zinc</keyword>
<feature type="region of interest" description="Disordered" evidence="5">
    <location>
        <begin position="389"/>
        <end position="447"/>
    </location>
</feature>
<keyword evidence="8" id="KW-1185">Reference proteome</keyword>
<dbReference type="EMBL" id="JAXCGZ010007571">
    <property type="protein sequence ID" value="KAK7079170.1"/>
    <property type="molecule type" value="Genomic_DNA"/>
</dbReference>
<feature type="compositionally biased region" description="Basic residues" evidence="5">
    <location>
        <begin position="432"/>
        <end position="447"/>
    </location>
</feature>
<comment type="caution">
    <text evidence="7">The sequence shown here is derived from an EMBL/GenBank/DDBJ whole genome shotgun (WGS) entry which is preliminary data.</text>
</comment>
<accession>A0AAN8X784</accession>
<name>A0AAN8X784_HALRR</name>
<dbReference type="InterPro" id="IPR013083">
    <property type="entry name" value="Znf_RING/FYVE/PHD"/>
</dbReference>
<evidence type="ECO:0000256" key="2">
    <source>
        <dbReference type="ARBA" id="ARBA00022771"/>
    </source>
</evidence>
<evidence type="ECO:0000313" key="8">
    <source>
        <dbReference type="Proteomes" id="UP001381693"/>
    </source>
</evidence>
<feature type="domain" description="SP-RING-type" evidence="6">
    <location>
        <begin position="233"/>
        <end position="314"/>
    </location>
</feature>
<dbReference type="GO" id="GO:0061665">
    <property type="term" value="F:SUMO ligase activity"/>
    <property type="evidence" value="ECO:0007669"/>
    <property type="project" value="TreeGrafter"/>
</dbReference>
<keyword evidence="2 4" id="KW-0863">Zinc-finger</keyword>
<dbReference type="GO" id="GO:0016925">
    <property type="term" value="P:protein sumoylation"/>
    <property type="evidence" value="ECO:0007669"/>
    <property type="project" value="TreeGrafter"/>
</dbReference>
<gene>
    <name evidence="7" type="primary">PIAS1_2</name>
    <name evidence="7" type="ORF">SK128_021602</name>
</gene>
<evidence type="ECO:0000256" key="5">
    <source>
        <dbReference type="SAM" id="MobiDB-lite"/>
    </source>
</evidence>
<keyword evidence="7" id="KW-0436">Ligase</keyword>
<dbReference type="Gene3D" id="3.30.40.10">
    <property type="entry name" value="Zinc/RING finger domain, C3HC4 (zinc finger)"/>
    <property type="match status" value="1"/>
</dbReference>
<dbReference type="GO" id="GO:0008270">
    <property type="term" value="F:zinc ion binding"/>
    <property type="evidence" value="ECO:0007669"/>
    <property type="project" value="UniProtKB-KW"/>
</dbReference>
<dbReference type="InterPro" id="IPR004181">
    <property type="entry name" value="Znf_MIZ"/>
</dbReference>
<evidence type="ECO:0000256" key="1">
    <source>
        <dbReference type="ARBA" id="ARBA00022723"/>
    </source>
</evidence>
<dbReference type="GO" id="GO:0000785">
    <property type="term" value="C:chromatin"/>
    <property type="evidence" value="ECO:0007669"/>
    <property type="project" value="TreeGrafter"/>
</dbReference>
<dbReference type="AlphaFoldDB" id="A0AAN8X784"/>
<dbReference type="GO" id="GO:0016874">
    <property type="term" value="F:ligase activity"/>
    <property type="evidence" value="ECO:0007669"/>
    <property type="project" value="UniProtKB-KW"/>
</dbReference>
<evidence type="ECO:0000259" key="6">
    <source>
        <dbReference type="PROSITE" id="PS51044"/>
    </source>
</evidence>
<dbReference type="SUPFAM" id="SSF57850">
    <property type="entry name" value="RING/U-box"/>
    <property type="match status" value="1"/>
</dbReference>
<keyword evidence="1" id="KW-0479">Metal-binding</keyword>
<proteinExistence type="predicted"/>
<evidence type="ECO:0000313" key="7">
    <source>
        <dbReference type="EMBL" id="KAK7079170.1"/>
    </source>
</evidence>
<dbReference type="PROSITE" id="PS51044">
    <property type="entry name" value="ZF_SP_RING"/>
    <property type="match status" value="1"/>
</dbReference>
<feature type="compositionally biased region" description="Basic and acidic residues" evidence="5">
    <location>
        <begin position="402"/>
        <end position="414"/>
    </location>
</feature>
<dbReference type="CDD" id="cd16650">
    <property type="entry name" value="SP-RING_PIAS-like"/>
    <property type="match status" value="1"/>
</dbReference>
<evidence type="ECO:0000256" key="4">
    <source>
        <dbReference type="PROSITE-ProRule" id="PRU00452"/>
    </source>
</evidence>